<reference evidence="1 2" key="1">
    <citation type="submission" date="2018-10" db="EMBL/GenBank/DDBJ databases">
        <title>A high-quality apple genome assembly.</title>
        <authorList>
            <person name="Hu J."/>
        </authorList>
    </citation>
    <scope>NUCLEOTIDE SEQUENCE [LARGE SCALE GENOMIC DNA]</scope>
    <source>
        <strain evidence="2">cv. HFTH1</strain>
        <tissue evidence="1">Young leaf</tissue>
    </source>
</reference>
<evidence type="ECO:0000313" key="1">
    <source>
        <dbReference type="EMBL" id="RXH82604.1"/>
    </source>
</evidence>
<comment type="caution">
    <text evidence="1">The sequence shown here is derived from an EMBL/GenBank/DDBJ whole genome shotgun (WGS) entry which is preliminary data.</text>
</comment>
<proteinExistence type="predicted"/>
<dbReference type="Proteomes" id="UP000290289">
    <property type="component" value="Chromosome 12"/>
</dbReference>
<evidence type="ECO:0000313" key="2">
    <source>
        <dbReference type="Proteomes" id="UP000290289"/>
    </source>
</evidence>
<dbReference type="AlphaFoldDB" id="A0A498IKE3"/>
<gene>
    <name evidence="1" type="ORF">DVH24_036945</name>
</gene>
<organism evidence="1 2">
    <name type="scientific">Malus domestica</name>
    <name type="common">Apple</name>
    <name type="synonym">Pyrus malus</name>
    <dbReference type="NCBI Taxonomy" id="3750"/>
    <lineage>
        <taxon>Eukaryota</taxon>
        <taxon>Viridiplantae</taxon>
        <taxon>Streptophyta</taxon>
        <taxon>Embryophyta</taxon>
        <taxon>Tracheophyta</taxon>
        <taxon>Spermatophyta</taxon>
        <taxon>Magnoliopsida</taxon>
        <taxon>eudicotyledons</taxon>
        <taxon>Gunneridae</taxon>
        <taxon>Pentapetalae</taxon>
        <taxon>rosids</taxon>
        <taxon>fabids</taxon>
        <taxon>Rosales</taxon>
        <taxon>Rosaceae</taxon>
        <taxon>Amygdaloideae</taxon>
        <taxon>Maleae</taxon>
        <taxon>Malus</taxon>
    </lineage>
</organism>
<name>A0A498IKE3_MALDO</name>
<keyword evidence="2" id="KW-1185">Reference proteome</keyword>
<dbReference type="EMBL" id="RDQH01000338">
    <property type="protein sequence ID" value="RXH82604.1"/>
    <property type="molecule type" value="Genomic_DNA"/>
</dbReference>
<protein>
    <submittedName>
        <fullName evidence="1">Uncharacterized protein</fullName>
    </submittedName>
</protein>
<sequence>MSHNVPLNVSITLKNFSSIRAFTLVHVLQLRCRVKNNKAGLRRSTILSTLGLGHALTWVIHLGNALAQTRLTSEFQWNPKPVSPKKASCYRR</sequence>
<accession>A0A498IKE3</accession>